<comment type="caution">
    <text evidence="1">The sequence shown here is derived from an EMBL/GenBank/DDBJ whole genome shotgun (WGS) entry which is preliminary data.</text>
</comment>
<protein>
    <submittedName>
        <fullName evidence="1">Uncharacterized protein</fullName>
    </submittedName>
</protein>
<name>A0A0F9F3U9_9ZZZZ</name>
<feature type="non-terminal residue" evidence="1">
    <location>
        <position position="1"/>
    </location>
</feature>
<accession>A0A0F9F3U9</accession>
<evidence type="ECO:0000313" key="1">
    <source>
        <dbReference type="EMBL" id="KKL51910.1"/>
    </source>
</evidence>
<gene>
    <name evidence="1" type="ORF">LCGC14_2290820</name>
</gene>
<dbReference type="AlphaFoldDB" id="A0A0F9F3U9"/>
<dbReference type="EMBL" id="LAZR01032083">
    <property type="protein sequence ID" value="KKL51910.1"/>
    <property type="molecule type" value="Genomic_DNA"/>
</dbReference>
<sequence length="41" mass="4420">VLKVVAANLRAEIDLEGMDLLKTVRAEDALIARINMPGRGS</sequence>
<organism evidence="1">
    <name type="scientific">marine sediment metagenome</name>
    <dbReference type="NCBI Taxonomy" id="412755"/>
    <lineage>
        <taxon>unclassified sequences</taxon>
        <taxon>metagenomes</taxon>
        <taxon>ecological metagenomes</taxon>
    </lineage>
</organism>
<reference evidence="1" key="1">
    <citation type="journal article" date="2015" name="Nature">
        <title>Complex archaea that bridge the gap between prokaryotes and eukaryotes.</title>
        <authorList>
            <person name="Spang A."/>
            <person name="Saw J.H."/>
            <person name="Jorgensen S.L."/>
            <person name="Zaremba-Niedzwiedzka K."/>
            <person name="Martijn J."/>
            <person name="Lind A.E."/>
            <person name="van Eijk R."/>
            <person name="Schleper C."/>
            <person name="Guy L."/>
            <person name="Ettema T.J."/>
        </authorList>
    </citation>
    <scope>NUCLEOTIDE SEQUENCE</scope>
</reference>
<proteinExistence type="predicted"/>